<dbReference type="EMBL" id="BJHX01000001">
    <property type="protein sequence ID" value="GDY68763.1"/>
    <property type="molecule type" value="Genomic_DNA"/>
</dbReference>
<reference evidence="1 4" key="2">
    <citation type="submission" date="2019-04" db="EMBL/GenBank/DDBJ databases">
        <title>Draft genome sequences of Streptomyces avermitilis NBRC 14893.</title>
        <authorList>
            <person name="Komaki H."/>
            <person name="Tamura T."/>
            <person name="Hosoyama A."/>
        </authorList>
    </citation>
    <scope>NUCLEOTIDE SEQUENCE [LARGE SCALE GENOMIC DNA]</scope>
    <source>
        <strain evidence="1 4">NBRC 14893</strain>
    </source>
</reference>
<name>A0A4D4MGR4_STRAX</name>
<evidence type="ECO:0000313" key="3">
    <source>
        <dbReference type="Proteomes" id="UP000299211"/>
    </source>
</evidence>
<comment type="caution">
    <text evidence="2">The sequence shown here is derived from an EMBL/GenBank/DDBJ whole genome shotgun (WGS) entry which is preliminary data.</text>
</comment>
<evidence type="ECO:0000313" key="2">
    <source>
        <dbReference type="EMBL" id="GDY70855.1"/>
    </source>
</evidence>
<reference evidence="2 3" key="1">
    <citation type="submission" date="2019-04" db="EMBL/GenBank/DDBJ databases">
        <title>Draft genome sequences of Streptomyces avermitilis ATCC 31267.</title>
        <authorList>
            <person name="Komaki H."/>
            <person name="Tamura T."/>
            <person name="Hosoyama A."/>
        </authorList>
    </citation>
    <scope>NUCLEOTIDE SEQUENCE [LARGE SCALE GENOMIC DNA]</scope>
    <source>
        <strain evidence="2 3">ATCC 31267</strain>
    </source>
</reference>
<accession>A0A4D4MGR4</accession>
<dbReference type="EMBL" id="BJHY01000001">
    <property type="protein sequence ID" value="GDY70855.1"/>
    <property type="molecule type" value="Genomic_DNA"/>
</dbReference>
<dbReference type="RefSeq" id="WP_037652929.1">
    <property type="nucleotide sequence ID" value="NZ_BAABTN010000091.1"/>
</dbReference>
<proteinExistence type="predicted"/>
<sequence>MKDTNTALEQQLAARSGVTDRTRRLPRWICTELRSSTATVATDGVPWCNTDFPSILATRFIECDVRAVPVIIRTDGVPDTIAYFTFLRMIELDGQNSFNEHLTIEPAQQIPLDFAEINMKLAEHRCQDSCKPSEPGADAWTEKTWWTPGDMHSTSLTTPYRWDASVADKKYLFKPDVKIDADILPSDGRIRPFKTGYQ</sequence>
<dbReference type="Proteomes" id="UP000299211">
    <property type="component" value="Unassembled WGS sequence"/>
</dbReference>
<evidence type="ECO:0000313" key="4">
    <source>
        <dbReference type="Proteomes" id="UP000302139"/>
    </source>
</evidence>
<organism evidence="2 3">
    <name type="scientific">Streptomyces avermitilis</name>
    <dbReference type="NCBI Taxonomy" id="33903"/>
    <lineage>
        <taxon>Bacteria</taxon>
        <taxon>Bacillati</taxon>
        <taxon>Actinomycetota</taxon>
        <taxon>Actinomycetes</taxon>
        <taxon>Kitasatosporales</taxon>
        <taxon>Streptomycetaceae</taxon>
        <taxon>Streptomyces</taxon>
    </lineage>
</organism>
<protein>
    <submittedName>
        <fullName evidence="2">Uncharacterized protein</fullName>
    </submittedName>
</protein>
<gene>
    <name evidence="1" type="ORF">SAV14893_081560</name>
    <name evidence="2" type="ORF">SAV31267_003400</name>
</gene>
<dbReference type="Proteomes" id="UP000302139">
    <property type="component" value="Unassembled WGS sequence"/>
</dbReference>
<dbReference type="AlphaFoldDB" id="A0A4D4MGR4"/>
<evidence type="ECO:0000313" key="1">
    <source>
        <dbReference type="EMBL" id="GDY68763.1"/>
    </source>
</evidence>